<dbReference type="SUPFAM" id="SSF54593">
    <property type="entry name" value="Glyoxalase/Bleomycin resistance protein/Dihydroxybiphenyl dioxygenase"/>
    <property type="match status" value="1"/>
</dbReference>
<sequence>MSVELNHTIVAAKDRRESAEFLARVLGLEVGPELGPFLPVQTANGVTLDFATVPEEHITRQHYAFLVSEAEFDAAFERIRQEDIPYWADPHQERPGEINRNDGGRGLYFLDPSGHAMEILTRPYGSGGDPAS</sequence>
<reference evidence="2" key="1">
    <citation type="submission" date="2022-04" db="EMBL/GenBank/DDBJ databases">
        <title>Systematic whole-genome sequencing reveals an unexpected diversity among actinomycetoma pathogens and provides insights into their antibacterial susceptibilities.</title>
        <authorList>
            <person name="Watson A.K."/>
            <person name="Kepplinger B."/>
            <person name="Bakhiet S.M."/>
            <person name="Mhmoud N.A."/>
            <person name="Chapman J."/>
            <person name="Allenby N."/>
            <person name="Mickiewicz K."/>
            <person name="Goodfellow M."/>
            <person name="Fahal A.H."/>
            <person name="Errington J."/>
        </authorList>
    </citation>
    <scope>NUCLEOTIDE SEQUENCE</scope>
    <source>
        <strain evidence="2">SD 504</strain>
    </source>
</reference>
<accession>A0ABY4TDC8</accession>
<evidence type="ECO:0000259" key="1">
    <source>
        <dbReference type="PROSITE" id="PS51819"/>
    </source>
</evidence>
<dbReference type="Proteomes" id="UP001056383">
    <property type="component" value="Chromosome"/>
</dbReference>
<proteinExistence type="predicted"/>
<dbReference type="InterPro" id="IPR029068">
    <property type="entry name" value="Glyas_Bleomycin-R_OHBP_Dase"/>
</dbReference>
<dbReference type="PROSITE" id="PS51819">
    <property type="entry name" value="VOC"/>
    <property type="match status" value="1"/>
</dbReference>
<dbReference type="RefSeq" id="WP_010468000.1">
    <property type="nucleotide sequence ID" value="NZ_CP095474.1"/>
</dbReference>
<protein>
    <submittedName>
        <fullName evidence="2">VOC family protein</fullName>
    </submittedName>
</protein>
<gene>
    <name evidence="2" type="ORF">MW084_14605</name>
</gene>
<dbReference type="CDD" id="cd08351">
    <property type="entry name" value="ChaP_like"/>
    <property type="match status" value="1"/>
</dbReference>
<name>A0ABY4TDC8_9ACTN</name>
<dbReference type="InterPro" id="IPR037523">
    <property type="entry name" value="VOC_core"/>
</dbReference>
<dbReference type="EMBL" id="CP095474">
    <property type="protein sequence ID" value="URN16956.1"/>
    <property type="molecule type" value="Genomic_DNA"/>
</dbReference>
<dbReference type="InterPro" id="IPR004360">
    <property type="entry name" value="Glyas_Fos-R_dOase_dom"/>
</dbReference>
<dbReference type="Pfam" id="PF00903">
    <property type="entry name" value="Glyoxalase"/>
    <property type="match status" value="1"/>
</dbReference>
<feature type="domain" description="VOC" evidence="1">
    <location>
        <begin position="4"/>
        <end position="122"/>
    </location>
</feature>
<organism evidence="2 3">
    <name type="scientific">Streptomyces sudanensis</name>
    <dbReference type="NCBI Taxonomy" id="436397"/>
    <lineage>
        <taxon>Bacteria</taxon>
        <taxon>Bacillati</taxon>
        <taxon>Actinomycetota</taxon>
        <taxon>Actinomycetes</taxon>
        <taxon>Kitasatosporales</taxon>
        <taxon>Streptomycetaceae</taxon>
        <taxon>Streptomyces</taxon>
    </lineage>
</organism>
<keyword evidence="3" id="KW-1185">Reference proteome</keyword>
<evidence type="ECO:0000313" key="2">
    <source>
        <dbReference type="EMBL" id="URN16956.1"/>
    </source>
</evidence>
<evidence type="ECO:0000313" key="3">
    <source>
        <dbReference type="Proteomes" id="UP001056383"/>
    </source>
</evidence>
<dbReference type="Gene3D" id="3.10.180.10">
    <property type="entry name" value="2,3-Dihydroxybiphenyl 1,2-Dioxygenase, domain 1"/>
    <property type="match status" value="1"/>
</dbReference>